<dbReference type="Gene3D" id="3.40.50.10140">
    <property type="entry name" value="Toll/interleukin-1 receptor homology (TIR) domain"/>
    <property type="match status" value="1"/>
</dbReference>
<feature type="compositionally biased region" description="Basic and acidic residues" evidence="1">
    <location>
        <begin position="235"/>
        <end position="245"/>
    </location>
</feature>
<dbReference type="RefSeq" id="WP_425565784.1">
    <property type="nucleotide sequence ID" value="NZ_BAAAQK010000005.1"/>
</dbReference>
<feature type="domain" description="TIR" evidence="2">
    <location>
        <begin position="15"/>
        <end position="123"/>
    </location>
</feature>
<dbReference type="InterPro" id="IPR035897">
    <property type="entry name" value="Toll_tir_struct_dom_sf"/>
</dbReference>
<accession>A0ABN2MX54</accession>
<evidence type="ECO:0000256" key="1">
    <source>
        <dbReference type="SAM" id="MobiDB-lite"/>
    </source>
</evidence>
<organism evidence="3 4">
    <name type="scientific">Pseudonocardia ailaonensis</name>
    <dbReference type="NCBI Taxonomy" id="367279"/>
    <lineage>
        <taxon>Bacteria</taxon>
        <taxon>Bacillati</taxon>
        <taxon>Actinomycetota</taxon>
        <taxon>Actinomycetes</taxon>
        <taxon>Pseudonocardiales</taxon>
        <taxon>Pseudonocardiaceae</taxon>
        <taxon>Pseudonocardia</taxon>
    </lineage>
</organism>
<dbReference type="InterPro" id="IPR000157">
    <property type="entry name" value="TIR_dom"/>
</dbReference>
<dbReference type="Proteomes" id="UP001500449">
    <property type="component" value="Unassembled WGS sequence"/>
</dbReference>
<dbReference type="Pfam" id="PF13676">
    <property type="entry name" value="TIR_2"/>
    <property type="match status" value="1"/>
</dbReference>
<evidence type="ECO:0000259" key="2">
    <source>
        <dbReference type="Pfam" id="PF13676"/>
    </source>
</evidence>
<comment type="caution">
    <text evidence="3">The sequence shown here is derived from an EMBL/GenBank/DDBJ whole genome shotgun (WGS) entry which is preliminary data.</text>
</comment>
<proteinExistence type="predicted"/>
<name>A0ABN2MX54_9PSEU</name>
<feature type="region of interest" description="Disordered" evidence="1">
    <location>
        <begin position="187"/>
        <end position="207"/>
    </location>
</feature>
<feature type="region of interest" description="Disordered" evidence="1">
    <location>
        <begin position="225"/>
        <end position="301"/>
    </location>
</feature>
<gene>
    <name evidence="3" type="ORF">GCM10009836_20380</name>
</gene>
<dbReference type="EMBL" id="BAAAQK010000005">
    <property type="protein sequence ID" value="GAA1840972.1"/>
    <property type="molecule type" value="Genomic_DNA"/>
</dbReference>
<sequence>MSQERPAGSDGPVRIFLSYRREDTQHAAARLGDRLRATFGADSVFMDVESIEPGLDFVDVVQSALASSTVCLAMIGTRWDGTRVDDTRRIDDEDDLVRIEVNQALASGLRVIPVLLDGARMPRASTLPQNIRSLSRRNGMTLDHVSFPKDSESIVTAIRKASSKAPAVPKASDLIFENAALAAKRAGAPGSSYLPLHPRRSSLSQRRGQGPIFLSVCRRPADARAAIRPLTGRTRLSETRTRSKEGSVATNRASGKAERSKRTTKPGHGSTSDRYGLRRAAPHTCPQSSQHAGMIYQRVQP</sequence>
<evidence type="ECO:0000313" key="4">
    <source>
        <dbReference type="Proteomes" id="UP001500449"/>
    </source>
</evidence>
<keyword evidence="4" id="KW-1185">Reference proteome</keyword>
<evidence type="ECO:0000313" key="3">
    <source>
        <dbReference type="EMBL" id="GAA1840972.1"/>
    </source>
</evidence>
<reference evidence="3 4" key="1">
    <citation type="journal article" date="2019" name="Int. J. Syst. Evol. Microbiol.">
        <title>The Global Catalogue of Microorganisms (GCM) 10K type strain sequencing project: providing services to taxonomists for standard genome sequencing and annotation.</title>
        <authorList>
            <consortium name="The Broad Institute Genomics Platform"/>
            <consortium name="The Broad Institute Genome Sequencing Center for Infectious Disease"/>
            <person name="Wu L."/>
            <person name="Ma J."/>
        </authorList>
    </citation>
    <scope>NUCLEOTIDE SEQUENCE [LARGE SCALE GENOMIC DNA]</scope>
    <source>
        <strain evidence="3 4">JCM 16009</strain>
    </source>
</reference>
<protein>
    <recommendedName>
        <fullName evidence="2">TIR domain-containing protein</fullName>
    </recommendedName>
</protein>
<dbReference type="SUPFAM" id="SSF52200">
    <property type="entry name" value="Toll/Interleukin receptor TIR domain"/>
    <property type="match status" value="1"/>
</dbReference>